<feature type="region of interest" description="Disordered" evidence="1">
    <location>
        <begin position="1"/>
        <end position="32"/>
    </location>
</feature>
<sequence>MSDVNESLDYEDYEEMDGNADNEEDESTEDYDYSDDFCDDDHFFDGFLKSNAEVDADLTHDQIMNYLRLGIDSKRSPTLAIELVGMATGGYNKQVADGIVEFVCQCPPSNVELVQRFQSIQAVAKIWNEFGDYVTIAINDILDPEKPPLNRIPSRNLANFIRVLVDEKVIDKDKILISTTRETSLPDPYLERLHQVLYNHYGCGNPKASSKLPASTFSSFLSNIIPSSSSSITNAATANQTVNQNPPSNPTVNESTDASNNIPPLPDVEGETESQSVISSMMNSWKKNSFGFKS</sequence>
<dbReference type="AlphaFoldDB" id="A0A914Y6E9"/>
<evidence type="ECO:0000313" key="2">
    <source>
        <dbReference type="Proteomes" id="UP000887577"/>
    </source>
</evidence>
<proteinExistence type="predicted"/>
<reference evidence="3" key="1">
    <citation type="submission" date="2022-11" db="UniProtKB">
        <authorList>
            <consortium name="WormBaseParasite"/>
        </authorList>
    </citation>
    <scope>IDENTIFICATION</scope>
</reference>
<dbReference type="WBParaSite" id="PSU_v2.g13226.t1">
    <property type="protein sequence ID" value="PSU_v2.g13226.t1"/>
    <property type="gene ID" value="PSU_v2.g13226"/>
</dbReference>
<dbReference type="Proteomes" id="UP000887577">
    <property type="component" value="Unplaced"/>
</dbReference>
<feature type="region of interest" description="Disordered" evidence="1">
    <location>
        <begin position="240"/>
        <end position="280"/>
    </location>
</feature>
<keyword evidence="2" id="KW-1185">Reference proteome</keyword>
<evidence type="ECO:0000313" key="3">
    <source>
        <dbReference type="WBParaSite" id="PSU_v2.g13226.t1"/>
    </source>
</evidence>
<protein>
    <submittedName>
        <fullName evidence="3">Uncharacterized protein</fullName>
    </submittedName>
</protein>
<name>A0A914Y6E9_9BILA</name>
<evidence type="ECO:0000256" key="1">
    <source>
        <dbReference type="SAM" id="MobiDB-lite"/>
    </source>
</evidence>
<feature type="compositionally biased region" description="Polar residues" evidence="1">
    <location>
        <begin position="250"/>
        <end position="262"/>
    </location>
</feature>
<organism evidence="2 3">
    <name type="scientific">Panagrolaimus superbus</name>
    <dbReference type="NCBI Taxonomy" id="310955"/>
    <lineage>
        <taxon>Eukaryota</taxon>
        <taxon>Metazoa</taxon>
        <taxon>Ecdysozoa</taxon>
        <taxon>Nematoda</taxon>
        <taxon>Chromadorea</taxon>
        <taxon>Rhabditida</taxon>
        <taxon>Tylenchina</taxon>
        <taxon>Panagrolaimomorpha</taxon>
        <taxon>Panagrolaimoidea</taxon>
        <taxon>Panagrolaimidae</taxon>
        <taxon>Panagrolaimus</taxon>
    </lineage>
</organism>
<accession>A0A914Y6E9</accession>